<dbReference type="InterPro" id="IPR007197">
    <property type="entry name" value="rSAM"/>
</dbReference>
<reference evidence="9 10" key="1">
    <citation type="submission" date="2018-06" db="EMBL/GenBank/DDBJ databases">
        <authorList>
            <consortium name="Pathogen Informatics"/>
            <person name="Doyle S."/>
        </authorList>
    </citation>
    <scope>NUCLEOTIDE SEQUENCE [LARGE SCALE GENOMIC DNA]</scope>
    <source>
        <strain evidence="9 10">NCTC11224</strain>
    </source>
</reference>
<dbReference type="PANTHER" id="PTHR43409">
    <property type="entry name" value="ANAEROBIC MAGNESIUM-PROTOPORPHYRIN IX MONOMETHYL ESTER CYCLASE-RELATED"/>
    <property type="match status" value="1"/>
</dbReference>
<dbReference type="InterPro" id="IPR058240">
    <property type="entry name" value="rSAM_sf"/>
</dbReference>
<dbReference type="SUPFAM" id="SSF102114">
    <property type="entry name" value="Radical SAM enzymes"/>
    <property type="match status" value="1"/>
</dbReference>
<dbReference type="Gene3D" id="3.40.50.280">
    <property type="entry name" value="Cobalamin-binding domain"/>
    <property type="match status" value="1"/>
</dbReference>
<dbReference type="InterPro" id="IPR023404">
    <property type="entry name" value="rSAM_horseshoe"/>
</dbReference>
<dbReference type="InterPro" id="IPR006638">
    <property type="entry name" value="Elp3/MiaA/NifB-like_rSAM"/>
</dbReference>
<evidence type="ECO:0000256" key="5">
    <source>
        <dbReference type="ARBA" id="ARBA00022723"/>
    </source>
</evidence>
<dbReference type="InterPro" id="IPR051198">
    <property type="entry name" value="BchE-like"/>
</dbReference>
<dbReference type="SFLD" id="SFLDS00029">
    <property type="entry name" value="Radical_SAM"/>
    <property type="match status" value="1"/>
</dbReference>
<dbReference type="InterPro" id="IPR034466">
    <property type="entry name" value="Methyltransferase_Class_B"/>
</dbReference>
<evidence type="ECO:0000259" key="8">
    <source>
        <dbReference type="PROSITE" id="PS51918"/>
    </source>
</evidence>
<dbReference type="EMBL" id="UAVW01000009">
    <property type="protein sequence ID" value="SQB11010.1"/>
    <property type="molecule type" value="Genomic_DNA"/>
</dbReference>
<dbReference type="AlphaFoldDB" id="A0A2X2WBF2"/>
<gene>
    <name evidence="9" type="ORF">NCTC11224_02357</name>
</gene>
<dbReference type="PROSITE" id="PS51918">
    <property type="entry name" value="RADICAL_SAM"/>
    <property type="match status" value="1"/>
</dbReference>
<evidence type="ECO:0000256" key="4">
    <source>
        <dbReference type="ARBA" id="ARBA00022691"/>
    </source>
</evidence>
<sequence length="466" mass="54190">MKNVDLLLINPPFHRRNGSGTIFPLGLGYILAAVNINGLTSDVIDCSHVISTYEPGDLNKLKEYLQINLKSYTPTLVGIGPCITTQVKSLKIISDCCKDIYRNDRIFAGGPLASIDGQEWFFFDFLGLQYIVKGDGEKAIVEMLKCAKKGAELSECKYVTRRNYSFFNEIEDISNISYPQRPFIEDNIISTRRMDGHNKTATMITSRGCLYNCKYCVSGNMKYKQFRKRSYNDIIDEMQYLKEKYKITDIIFYDDCFFYNPQKVHQDVFDFCSMLIQRKVGMTWQMEIRCDLFEIMNDRDVMLLYQSGCRQINLGIEKVSISGLKYLGKNISLNGLADQIKYVKNISKIKIAGTFILGGKDETRENIEHTIEVSTNMNLDFAHYNPLFIYPGTPIYQECFHNEKDWVDYIMKDTWPWGEIVYQNKYVSREQLLELVNYAYEKFYEESSYKNSIMVKDRFNLNSRGK</sequence>
<evidence type="ECO:0000256" key="2">
    <source>
        <dbReference type="ARBA" id="ARBA00022603"/>
    </source>
</evidence>
<keyword evidence="10" id="KW-1185">Reference proteome</keyword>
<comment type="cofactor">
    <cofactor evidence="1">
        <name>[4Fe-4S] cluster</name>
        <dbReference type="ChEBI" id="CHEBI:49883"/>
    </cofactor>
</comment>
<dbReference type="GO" id="GO:0051539">
    <property type="term" value="F:4 iron, 4 sulfur cluster binding"/>
    <property type="evidence" value="ECO:0007669"/>
    <property type="project" value="UniProtKB-KW"/>
</dbReference>
<keyword evidence="7" id="KW-0411">Iron-sulfur</keyword>
<feature type="domain" description="Radical SAM core" evidence="8">
    <location>
        <begin position="195"/>
        <end position="430"/>
    </location>
</feature>
<evidence type="ECO:0000256" key="6">
    <source>
        <dbReference type="ARBA" id="ARBA00023004"/>
    </source>
</evidence>
<evidence type="ECO:0000256" key="1">
    <source>
        <dbReference type="ARBA" id="ARBA00001966"/>
    </source>
</evidence>
<proteinExistence type="predicted"/>
<organism evidence="9 10">
    <name type="scientific">Enterocloster clostridioformis</name>
    <dbReference type="NCBI Taxonomy" id="1531"/>
    <lineage>
        <taxon>Bacteria</taxon>
        <taxon>Bacillati</taxon>
        <taxon>Bacillota</taxon>
        <taxon>Clostridia</taxon>
        <taxon>Lachnospirales</taxon>
        <taxon>Lachnospiraceae</taxon>
        <taxon>Enterocloster</taxon>
    </lineage>
</organism>
<keyword evidence="3" id="KW-0808">Transferase</keyword>
<dbReference type="PANTHER" id="PTHR43409:SF7">
    <property type="entry name" value="BLL1977 PROTEIN"/>
    <property type="match status" value="1"/>
</dbReference>
<dbReference type="RefSeq" id="WP_112481982.1">
    <property type="nucleotide sequence ID" value="NZ_JAIWZC010000001.1"/>
</dbReference>
<dbReference type="GO" id="GO:0046872">
    <property type="term" value="F:metal ion binding"/>
    <property type="evidence" value="ECO:0007669"/>
    <property type="project" value="UniProtKB-KW"/>
</dbReference>
<keyword evidence="6" id="KW-0408">Iron</keyword>
<dbReference type="Pfam" id="PF04055">
    <property type="entry name" value="Radical_SAM"/>
    <property type="match status" value="1"/>
</dbReference>
<evidence type="ECO:0000256" key="3">
    <source>
        <dbReference type="ARBA" id="ARBA00022679"/>
    </source>
</evidence>
<dbReference type="SFLD" id="SFLDG01082">
    <property type="entry name" value="B12-binding_domain_containing"/>
    <property type="match status" value="1"/>
</dbReference>
<name>A0A2X2WBF2_9FIRM</name>
<dbReference type="Proteomes" id="UP000251853">
    <property type="component" value="Unassembled WGS sequence"/>
</dbReference>
<evidence type="ECO:0000313" key="10">
    <source>
        <dbReference type="Proteomes" id="UP000251853"/>
    </source>
</evidence>
<protein>
    <submittedName>
        <fullName evidence="9">Fe-S oxidoreductase</fullName>
    </submittedName>
</protein>
<dbReference type="SMART" id="SM00729">
    <property type="entry name" value="Elp3"/>
    <property type="match status" value="1"/>
</dbReference>
<evidence type="ECO:0000313" key="9">
    <source>
        <dbReference type="EMBL" id="SQB11010.1"/>
    </source>
</evidence>
<accession>A0A2X2WBF2</accession>
<dbReference type="SFLD" id="SFLDG01123">
    <property type="entry name" value="methyltransferase_(Class_B)"/>
    <property type="match status" value="1"/>
</dbReference>
<keyword evidence="5" id="KW-0479">Metal-binding</keyword>
<keyword evidence="4" id="KW-0949">S-adenosyl-L-methionine</keyword>
<dbReference type="Gene3D" id="3.80.30.20">
    <property type="entry name" value="tm_1862 like domain"/>
    <property type="match status" value="1"/>
</dbReference>
<keyword evidence="2" id="KW-0489">Methyltransferase</keyword>
<dbReference type="GO" id="GO:0003824">
    <property type="term" value="F:catalytic activity"/>
    <property type="evidence" value="ECO:0007669"/>
    <property type="project" value="InterPro"/>
</dbReference>
<evidence type="ECO:0000256" key="7">
    <source>
        <dbReference type="ARBA" id="ARBA00023014"/>
    </source>
</evidence>